<dbReference type="Proteomes" id="UP000191056">
    <property type="component" value="Unassembled WGS sequence"/>
</dbReference>
<evidence type="ECO:0000313" key="2">
    <source>
        <dbReference type="Proteomes" id="UP000191056"/>
    </source>
</evidence>
<name>A0A1V4IUV4_9CLOT</name>
<protein>
    <submittedName>
        <fullName evidence="1">Uncharacterized protein</fullName>
    </submittedName>
</protein>
<reference evidence="1 2" key="1">
    <citation type="submission" date="2017-03" db="EMBL/GenBank/DDBJ databases">
        <title>Genome sequence of Clostridium chromiireducens DSM 23318.</title>
        <authorList>
            <person name="Poehlein A."/>
            <person name="Daniel R."/>
        </authorList>
    </citation>
    <scope>NUCLEOTIDE SEQUENCE [LARGE SCALE GENOMIC DNA]</scope>
    <source>
        <strain evidence="1 2">DSM 23318</strain>
    </source>
</reference>
<dbReference type="EMBL" id="MZGT01000016">
    <property type="protein sequence ID" value="OPJ63716.1"/>
    <property type="molecule type" value="Genomic_DNA"/>
</dbReference>
<dbReference type="STRING" id="225345.CLCHR_15310"/>
<proteinExistence type="predicted"/>
<accession>A0A1V4IUV4</accession>
<comment type="caution">
    <text evidence="1">The sequence shown here is derived from an EMBL/GenBank/DDBJ whole genome shotgun (WGS) entry which is preliminary data.</text>
</comment>
<gene>
    <name evidence="1" type="ORF">CLCHR_15310</name>
</gene>
<dbReference type="AlphaFoldDB" id="A0A1V4IUV4"/>
<sequence>MSNFSIVCKAKDLKDKLARTLLEMKKEPYAKVQ</sequence>
<keyword evidence="2" id="KW-1185">Reference proteome</keyword>
<evidence type="ECO:0000313" key="1">
    <source>
        <dbReference type="EMBL" id="OPJ63716.1"/>
    </source>
</evidence>
<organism evidence="1 2">
    <name type="scientific">Clostridium chromiireducens</name>
    <dbReference type="NCBI Taxonomy" id="225345"/>
    <lineage>
        <taxon>Bacteria</taxon>
        <taxon>Bacillati</taxon>
        <taxon>Bacillota</taxon>
        <taxon>Clostridia</taxon>
        <taxon>Eubacteriales</taxon>
        <taxon>Clostridiaceae</taxon>
        <taxon>Clostridium</taxon>
    </lineage>
</organism>